<dbReference type="RefSeq" id="WP_027413828.1">
    <property type="nucleotide sequence ID" value="NZ_BMWS01000041.1"/>
</dbReference>
<dbReference type="Proteomes" id="UP000601108">
    <property type="component" value="Unassembled WGS sequence"/>
</dbReference>
<proteinExistence type="inferred from homology"/>
<dbReference type="InterPro" id="IPR011042">
    <property type="entry name" value="6-blade_b-propeller_TolB-like"/>
</dbReference>
<dbReference type="Gene3D" id="2.120.10.30">
    <property type="entry name" value="TolB, C-terminal domain"/>
    <property type="match status" value="1"/>
</dbReference>
<organism evidence="5 6">
    <name type="scientific">Aquimarina muelleri</name>
    <dbReference type="NCBI Taxonomy" id="279356"/>
    <lineage>
        <taxon>Bacteria</taxon>
        <taxon>Pseudomonadati</taxon>
        <taxon>Bacteroidota</taxon>
        <taxon>Flavobacteriia</taxon>
        <taxon>Flavobacteriales</taxon>
        <taxon>Flavobacteriaceae</taxon>
        <taxon>Aquimarina</taxon>
    </lineage>
</organism>
<evidence type="ECO:0000259" key="4">
    <source>
        <dbReference type="Pfam" id="PF03088"/>
    </source>
</evidence>
<sequence>MKISSIIKLSITVVLTLFIVSVLFGAYSIQPLSWSPPIKPELTGVFAKNELLSTTKRVGLGNWYGPEDIAIDSQGNLYCGVHISQTDFTDGRILKIDTSGKISVFCNTKSWVAGLHFDKNENLIACDLERGLISVDKNGKIKILANKDENGNKFLIPNDVDIASNGVIYFTNTSSKVSFSRKHIWKILMEAKPDGGLYSFDPKTKKVKTLIDGSFFGNGVAVSQNDDFVLMVDLAKYRIVRYWLKGINKGKTDIFLENLPGFPNGISRRKDGSFWLGFSTKRDDLLDKIHPKPLIKKLVYGLPLWLQPKVVPFGMIMHLNNNGEVLKTYYDTTGKFVSEASSIEEHNGYLYIGGDISNHIGKYKLK</sequence>
<dbReference type="Pfam" id="PF20067">
    <property type="entry name" value="SSL_N"/>
    <property type="match status" value="1"/>
</dbReference>
<comment type="similarity">
    <text evidence="1">Belongs to the strictosidine synthase family.</text>
</comment>
<evidence type="ECO:0000256" key="3">
    <source>
        <dbReference type="ARBA" id="ARBA00023180"/>
    </source>
</evidence>
<keyword evidence="2" id="KW-0597">Phosphoprotein</keyword>
<dbReference type="PANTHER" id="PTHR10426:SF88">
    <property type="entry name" value="ADIPOCYTE PLASMA MEMBRANE-ASSOCIATED PROTEIN HEMOMUCIN-RELATED"/>
    <property type="match status" value="1"/>
</dbReference>
<keyword evidence="6" id="KW-1185">Reference proteome</keyword>
<dbReference type="Pfam" id="PF03088">
    <property type="entry name" value="Str_synth"/>
    <property type="match status" value="1"/>
</dbReference>
<reference evidence="5 6" key="1">
    <citation type="journal article" date="2014" name="Int. J. Syst. Evol. Microbiol.">
        <title>Complete genome sequence of Corynebacterium casei LMG S-19264T (=DSM 44701T), isolated from a smear-ripened cheese.</title>
        <authorList>
            <consortium name="US DOE Joint Genome Institute (JGI-PGF)"/>
            <person name="Walter F."/>
            <person name="Albersmeier A."/>
            <person name="Kalinowski J."/>
            <person name="Ruckert C."/>
        </authorList>
    </citation>
    <scope>NUCLEOTIDE SEQUENCE [LARGE SCALE GENOMIC DNA]</scope>
    <source>
        <strain evidence="5 6">KCTC 12285</strain>
    </source>
</reference>
<dbReference type="AlphaFoldDB" id="A0A918N4X4"/>
<evidence type="ECO:0000313" key="6">
    <source>
        <dbReference type="Proteomes" id="UP000601108"/>
    </source>
</evidence>
<dbReference type="SUPFAM" id="SSF63829">
    <property type="entry name" value="Calcium-dependent phosphotriesterase"/>
    <property type="match status" value="1"/>
</dbReference>
<protein>
    <recommendedName>
        <fullName evidence="4">Strictosidine synthase conserved region domain-containing protein</fullName>
    </recommendedName>
</protein>
<evidence type="ECO:0000256" key="2">
    <source>
        <dbReference type="ARBA" id="ARBA00022553"/>
    </source>
</evidence>
<evidence type="ECO:0000313" key="5">
    <source>
        <dbReference type="EMBL" id="GGX33681.1"/>
    </source>
</evidence>
<gene>
    <name evidence="5" type="ORF">GCM10007384_37930</name>
</gene>
<dbReference type="GO" id="GO:0016787">
    <property type="term" value="F:hydrolase activity"/>
    <property type="evidence" value="ECO:0007669"/>
    <property type="project" value="TreeGrafter"/>
</dbReference>
<accession>A0A918N4X4</accession>
<comment type="caution">
    <text evidence="5">The sequence shown here is derived from an EMBL/GenBank/DDBJ whole genome shotgun (WGS) entry which is preliminary data.</text>
</comment>
<evidence type="ECO:0000256" key="1">
    <source>
        <dbReference type="ARBA" id="ARBA00009191"/>
    </source>
</evidence>
<dbReference type="PANTHER" id="PTHR10426">
    <property type="entry name" value="STRICTOSIDINE SYNTHASE-RELATED"/>
    <property type="match status" value="1"/>
</dbReference>
<feature type="domain" description="Strictosidine synthase conserved region" evidence="4">
    <location>
        <begin position="158"/>
        <end position="246"/>
    </location>
</feature>
<dbReference type="InterPro" id="IPR018119">
    <property type="entry name" value="Strictosidine_synth_cons-reg"/>
</dbReference>
<name>A0A918N4X4_9FLAO</name>
<dbReference type="EMBL" id="BMWS01000041">
    <property type="protein sequence ID" value="GGX33681.1"/>
    <property type="molecule type" value="Genomic_DNA"/>
</dbReference>
<keyword evidence="3" id="KW-0325">Glycoprotein</keyword>